<dbReference type="Gene3D" id="3.40.50.410">
    <property type="entry name" value="von Willebrand factor, type A domain"/>
    <property type="match status" value="1"/>
</dbReference>
<dbReference type="PROSITE" id="PS00330">
    <property type="entry name" value="HEMOLYSIN_CALCIUM"/>
    <property type="match status" value="5"/>
</dbReference>
<dbReference type="GO" id="GO:0005509">
    <property type="term" value="F:calcium ion binding"/>
    <property type="evidence" value="ECO:0007669"/>
    <property type="project" value="InterPro"/>
</dbReference>
<evidence type="ECO:0000313" key="5">
    <source>
        <dbReference type="Proteomes" id="UP000198367"/>
    </source>
</evidence>
<dbReference type="InterPro" id="IPR018247">
    <property type="entry name" value="EF_Hand_1_Ca_BS"/>
</dbReference>
<dbReference type="FunFam" id="2.60.40.1200:FF:000001">
    <property type="entry name" value="RTX toxin"/>
    <property type="match status" value="3"/>
</dbReference>
<dbReference type="Proteomes" id="UP000198367">
    <property type="component" value="Chromosome"/>
</dbReference>
<evidence type="ECO:0000256" key="2">
    <source>
        <dbReference type="SAM" id="MobiDB-lite"/>
    </source>
</evidence>
<dbReference type="InterPro" id="IPR041339">
    <property type="entry name" value="Ig-like_bac"/>
</dbReference>
<dbReference type="PANTHER" id="PTHR34677:SF3">
    <property type="entry name" value="BACTERIAL IG-LIKE DOMAIN-CONTAINING PROTEIN"/>
    <property type="match status" value="1"/>
</dbReference>
<dbReference type="InterPro" id="IPR013783">
    <property type="entry name" value="Ig-like_fold"/>
</dbReference>
<dbReference type="Pfam" id="PF00353">
    <property type="entry name" value="HemolysinCabind"/>
    <property type="match status" value="6"/>
</dbReference>
<dbReference type="SUPFAM" id="SSF53300">
    <property type="entry name" value="vWA-like"/>
    <property type="match status" value="1"/>
</dbReference>
<dbReference type="CDD" id="cd00198">
    <property type="entry name" value="vWFA"/>
    <property type="match status" value="1"/>
</dbReference>
<dbReference type="Gene3D" id="2.60.40.1200">
    <property type="match status" value="5"/>
</dbReference>
<protein>
    <submittedName>
        <fullName evidence="4">Adhesin</fullName>
    </submittedName>
</protein>
<accession>A0A220US21</accession>
<dbReference type="Pfam" id="PF13519">
    <property type="entry name" value="VWA_2"/>
    <property type="match status" value="1"/>
</dbReference>
<dbReference type="FunFam" id="2.60.40.10:FF:001902">
    <property type="entry name" value="Biofilm-promoting protein BpfA"/>
    <property type="match status" value="6"/>
</dbReference>
<name>A0A220US21_9GAMM</name>
<keyword evidence="1" id="KW-0106">Calcium</keyword>
<dbReference type="Pfam" id="PF19077">
    <property type="entry name" value="Big_13"/>
    <property type="match status" value="11"/>
</dbReference>
<dbReference type="InterPro" id="IPR036465">
    <property type="entry name" value="vWFA_dom_sf"/>
</dbReference>
<reference evidence="4 5" key="1">
    <citation type="submission" date="2017-07" db="EMBL/GenBank/DDBJ databases">
        <title>Phenotypical and genomic characterization of a clinical isolate of Shewanella bicestrii sp. nov. producing an extended-spectrum beta-lactamase and a new oxacillinase variant.</title>
        <authorList>
            <person name="Jousset A.B."/>
            <person name="Bonnin R.A."/>
            <person name="Girlich D."/>
            <person name="Dabos L."/>
            <person name="Potron A."/>
            <person name="Dortet L."/>
            <person name="Glaser P."/>
            <person name="Naas T."/>
        </authorList>
    </citation>
    <scope>NUCLEOTIDE SEQUENCE [LARGE SCALE GENOMIC DNA]</scope>
    <source>
        <strain evidence="4 5">JAB-1</strain>
    </source>
</reference>
<dbReference type="InterPro" id="IPR001343">
    <property type="entry name" value="Hemolysn_Ca-bd"/>
</dbReference>
<dbReference type="InterPro" id="IPR044016">
    <property type="entry name" value="Big_13"/>
</dbReference>
<feature type="domain" description="VWFA" evidence="3">
    <location>
        <begin position="4760"/>
        <end position="5036"/>
    </location>
</feature>
<dbReference type="InterPro" id="IPR011049">
    <property type="entry name" value="Serralysin-like_metalloprot_C"/>
</dbReference>
<dbReference type="Pfam" id="PF18200">
    <property type="entry name" value="Big_11"/>
    <property type="match status" value="4"/>
</dbReference>
<dbReference type="NCBIfam" id="NF033510">
    <property type="entry name" value="Ca_tandemer"/>
    <property type="match status" value="11"/>
</dbReference>
<dbReference type="KEGG" id="sbj:CF168_18935"/>
<dbReference type="PANTHER" id="PTHR34677">
    <property type="match status" value="1"/>
</dbReference>
<dbReference type="RefSeq" id="WP_089068654.1">
    <property type="nucleotide sequence ID" value="NZ_CP022358.1"/>
</dbReference>
<dbReference type="PRINTS" id="PR00313">
    <property type="entry name" value="CABNDNGRPT"/>
</dbReference>
<feature type="region of interest" description="Disordered" evidence="2">
    <location>
        <begin position="94"/>
        <end position="116"/>
    </location>
</feature>
<dbReference type="Gene3D" id="2.60.40.10">
    <property type="entry name" value="Immunoglobulins"/>
    <property type="match status" value="25"/>
</dbReference>
<sequence>MGSIITTKKGLLKLVKGQIEVEVNGSNQPAKDGEQLPKGAVLHIGENATYEITFDDGTKLSNEVEPSIAATPNAGGQATQDEIQALQDLIASGEDPTQNLPETAAGNTPAGRDGNSGYVTLARDGTEALATSGYSTSGQTLTAATTATPEQTVATDSPSVLVNDSITVDEDTVASGNVLDNDSDADNVLSVVGFNINETDFAAGTVVTLEGGSFILNADGSYSFTPNENWNGQVPVITYTTNTGSTATLTINVTPVDDPSVLANDTNTVAEDTVATGNVLDNDTDVDSSLSVVSFTVSGSTFAAGTTVALEGGSLVLNADGSYSFTPNENWNGQVPVITYTTNTGSTATLTINVTPVDDPSVLANDTNTVAEDTVATGNVLDNDTDVDSSLSVVSFTVSGSTFAAGTTVALEGGSLVLNADGSYSFTPNADWNGQVPVITYTTNTGSTATLTINVTPVDDPSVLANDTNTVAEDTVATGNVLDNDTDVDSSLSVVSFTVSGSTFAAGTTVTLEGGSLVLNADGSYSFTPNENWNGQVPVITYTTNTGSTATLTINVTPVADGAPSVTITTDTNDDGFISNAELGGATDVSVTIGLGGTGANAGDTLTVNGVDYVLTQEDINNGYVNLTLPAPAEGETITVVATITDPAGNTSPEGSDSALLDTTAPTITVSAPDDTRDTTPTITGTTDAAPGSVITIVVTDSNGVQQTLTTTVNPDGTYAVDVINPIPHGGYTATATVTDPAGNTGNATDNGNVDIKIDEDGDGNTVAITSITQDTGSSSSDFITNDNTLVFHGTVDLDDNSTLAVTINGVTYTTANGLVIDAQGNWSVDLTGTVLPDGTYPVVATVTDVAGNSKTVTQDVVIDTKIDQDGDGNTVAITSITQDTGSSSSDFITNDNTLVFHGTVDLDDNSTLAVTINGVTYTTANGLVIDAQGNWSVDLTGTVLPDGTYPVVATVTDVAGNSKTVTQDVVIDTKIDQDGDGNTVAITSITQDTGSSSSDFITNDNTLVFHGTVDLDDNSTLAVTINGMTYTTANGLVIDAQGNWSVDLTGTVLPDGTYPVVATVTDVAGNSKTVTQDVVIDTKIDQDGDGNTVAITSITQDTGSSSSDFITNDNTLVFHGTVDLDDNSTLAVTINGVTYTTANGLVIDAQGNWSVDLTGTVLPDGIYTVVATVTDIAGNTTSATQDVIVDTQIGLGRDNAVTITSITEDTGSSNTDFITNDNTLVFQGTVELDGNSNLVVTINGVEYTIGNGLVIDANGHWSVDLTGTVLPDGTYPVVATVTDVAGNSKTVTQDVVIDTKIDQDGDGNTVAITSITQDTGSSSSDFITNDNTLVFHGTVDLDDNSTLAVTINGVTYTTANGLVIDAQGNWSVDLTGTVLPDGTYPVVATVTDVAGNSKTVTQDVVIDTKIDQDGDGNTVAITSITQDTGSSSSDFITNDNTLVFHGTVDLDDNSTLAVTINGVTYTTANGLVIDAQGNWSVDLTGTVLPDGTYPVVATVTDVAGNSKTVTQDVVIDTKIDQDGDGNTVAITSITQDTGSSSSDFITNDNTLVFHGTVDLDDNSTLAVTINGVTYTTANGLVIDAQGNWSVDLTGTVLPDGTYPVVATVTDVAGNSKTVTQDVVIDTKIDQDGDGNTVAITSITQDTGSSSSDFITNDNTLVFHGTVDLDDNSTLAVTINGVTYTTANGLVIDAQGNWSVDLTGTVLPDGTYPVVATVTDVAGNSKTVTQDVVIDTKIDQDGDGNTVAITSITQDTGSSSSDFITNDNTLVFHGTVDLDDNSTLAVTINGVTYTTANGLVIDAQGNWSVDLTGTVLPDGTYPVVATVTDVAGNSKTVTQDVVIDLNAPAVSLTITEDANNDGLLSSAELSGQVNYQVTLGAGTAIGDTLVIVDQDGNVLFNGAVTQTMLDNGLSLAVDAPADGQTLTLTATVTDPAGNTDSASDSVTIDTTAPSAPTVLIVDDGNPGDGLLTQSEINSNGAGVQLTVGINATDFSAGGHVSLTIVNAGVTTTVELTLVNGVLYANGSPTTSFSYNNGVISWTETAPADGQSITVTATQTDAAGNTSAPGSDTATVDTTAPSAPTVLIVDDGNPGDGLLTQSEINSNGAGVQLTVGINATDFSAGGHVSLTIVNAGVTTTVELTLVNGVLYANGSPTTSFSYNNGVISWTETAPADGQSITVTATQTDAAGNTSAPGSDTATVDTTAPSAPTVLIVDDGNPGDGLLTQSEINSNGAGVQLTVGINATDFSAGGHVSLTIVNAGVTTTVELTLVNGVLYANGSPTTSFSYNNGVISWTETAPADGQSITVTATQTDAAGNTSAPGSDTATVDTTAPSAPTVLIVDDGNPGDGLLTQSEINSNGAGVQLTVGINATDFSAGGHVSLTIVNAGVTTTVELTLVNGVLYANGSPTTSFSYNNGVISWTETAPADGQSITVTATQTDAAGNTSAPGSDTATVDTTAPSAPTVLIVDDGNPGDGLLTQSEINSNGAGVQLTVGINATDFSAGGHVSLTIVNAGVTTTVELTLVNGVLYANGSPTTSFSYNNGVISWTETAPADGQSITVTATQTDKAGNTSAEGSDTALVDTTAPTAPTVLIVDDANPDDGLLTAAEMGNDGVQLTVSINGTDFEAGGYVTLTINGGAAIELSFADFTDNGTGTLTYGNYTYANGVISWTETAPADGQSITVTATQTDKAGNTSAEGSDTALVDTTAPTAPTVLIVDDANPDDGLLTAAEMGNDGVQLTVSINGTDFEAGGYVTLTINGGAAIELSFADFTDNGTGTLTYGNYTYANGVISWTETAPADGQSITVTATQTDKAGNTSAEGSDTALVDTTAPTAPTVLIVDDANPDDGLLTAAEMGNDGVQLTVSINGTDFEAGGYVTLTINGGAAIELSFADFTDNGTGTLTYGNYTYANGVISWTETAPADGQSITVTATQTDKAGNTSAEGSDTALVDTTAPTAPTVLIVDDANPDDGLLTAAEMGNDGVQLTVSINGTDFEAGGYVTLTINGGAAIELSFADFTDNGTGTLTYGNYTYANGVISWTETAPADGQSITVTATQTDKAGNTSAEGSDTALVDTTAPTAPTVLIVDDANPDDGLLTAAEMGNDGVQLTVSINGTDFEAGGYVTLTINGGAAIELSFADFTDNGTGTLTYGNYTYANGVISWTETAPADGQSITVTATQTDKAGNTSAEGSDTALVDTTAPTAPTVLIVDDANPDDGLLTAAEMGNDGVQLTVSINGTDFEAGGYVTLTINGGAAIELSFADFTDNGTGTLTYGNYTYANGVISWTETAPADGQSITVTATQTDKAGNTSAEGSDTALVDTTAPTAPTVLIVDDANPDDGLLTAAEMGNDGVQLTVSINGTDFEAGGYVTLTINGGAAIELSFADFTDNGTGTLTYGNYTYANGVISWTETAPADGQSITVTATQTDKAGNTSAEGSDTALVDTTAPTAPTVLIVDDANPDDGLLTAAEMGNDGVQLTVSINGTDFEAGGYVTLTINGGAAIELSFADFTDNGTGTLTYGNYTYANGVISWTETAPADGQSITVTATQTDKAGNTSAEGSDTALVDTTAPTAPTVLIVDDANPDDGLLTAAEMGNDGVQLTVSINGTDFEAGGYVTLTINGGAAIELSFADFTDNGTGTLTYGNYTYANGVISWTETAPADGQSITVTATQTDKAGNTSAEGSDTALVDTTAPTAPTVLIVDDANPDDGLLTAAEMGNDGVQLTVSINGTDFEAGGYVTLTINGGAAIELSFADFTDNGTGTLTYGNYTYANGVISWTETAPADGQSITVTATQTDKAGNTSAEGSDTALVDTTAPTAPTVLIVDDANPDDGLLTAAEMGNDGVQLTVSINGTDFEAGGYVTLTINGGAAIELSFADFTDNGTGTLTYGNYTYANGVISWTETAPADGQSITVTATQTDKAGNTSAEGSDTALVDTTAPTAPTVLIVDDANPDDGLLTAAEMGNDGVQLTVSINGTDFEAGGYVTLTINGGAAIELSFADFTDNGTGTLTYGNYTYANGVISWTETAPADGQSITVTATQTDKAGNTSAEGSDTALVDTTAPTAPTVLIVDDANPDDGLLTAAEMGNDGVQLTVSINGTDFEAGGYVTLTINGGAAIELSFADFTDNGTGTLTYGNYTYANGVISWTETAPADGQSITVTATQTDKAGNTSAEGSDTALVDTTAPTAPTVLIVDDANPDDGLLTQGEIDGNGAGVQLTVSIDAEDFSAGGHVNLTIVNAGVTTNVELKLVNGELQFANGNPATGYSYNATTGVISWTETRPADGALLKVEATQTDKAGNTSDKGSDQATVIYTSDDSFTKQEDQLVTGQLLTNDHSSNTSIVSFTVMYNGTLTSFNAGQTVALSIGSLLIQANGEFKFIPNQHWSGDVSTVTYTTNTGDTATLNITVQPVADKPLVDVILTANGTPLYSGFISSGITTEQFRNGDFTHQPFNTGAKQTDASSGQDTVYGSNGNDHIVSTNGGGDHLLGYAGNDVLVGGDAIQGDTINGGIGNDILVAGLGQDSLYGGEGNDIAVLMGNRADYIITKDYRYSQWDNWFNFTTIEHGQTITKALHDIEYIQFDDGIYELDKNTGELVMVQPTYVDYPVEIHASLTDRDGSELLDSIELSGLPAGTQVFYNGQLLGVADNDGKLLLDYDGPDGWTGGNLWAENALDATLTGVTIRVPGTSAGQVDLVVEAVAREKGTDLTNSATGEDTIRLDYFKGTEGEPGDQNVNFGSEHNIVVGDLDGSIVLPGQNYNIAFMVDSSGSINADTLETMKLQLAQVLETLKDSASGQQSGTVKIFLVDFDTHAKGSISVDLSDPNALDILQDALDDMSSGGGTNYEDVFTTTANWFANGDAQNNSGATNLAFFITDGKPTYYNADAGGNPKVYDTWPNNNDRSLSQVIGTGYVFGQVYTVNGHVVIDENGNVFRVEEDFYSVSRSPVGAMRPDAQGNYQYYALAGNGRDSSADTISNSQAGFALLSSLGVTVQAIGMGSNIDEDDLLPYDSDDNVQTNVDADDLADAILGDQVNAIPGADRFDGGAGDDVIFGDAIHFTGISGQGFAAIKAYVADKLGIADASDAQVHRYISEHSDEFDQSGANDKADIILGGAGNDILFGQGGNDYLDGGAGKDTLYGGNGNDTLIGGAGNDTLIGGAGNDTLIGGLGDDVLRGDSGNDTFVWRYADADKGTDHIMDFNVSEDKLDLSDLLQGETAGTLESYLNFSLDSNGSTVIDIDANKDGVFDQHIVLDGVNLYSQYGATDNAGIINGLLGTNGNGPLIIDAAPVTPDAPQGVTPLIDPHNNGTMIP</sequence>
<keyword evidence="5" id="KW-1185">Reference proteome</keyword>
<evidence type="ECO:0000256" key="1">
    <source>
        <dbReference type="ARBA" id="ARBA00022837"/>
    </source>
</evidence>
<dbReference type="InterPro" id="IPR018511">
    <property type="entry name" value="Hemolysin-typ_Ca-bd_CS"/>
</dbReference>
<gene>
    <name evidence="4" type="ORF">CF168_18935</name>
</gene>
<evidence type="ECO:0000259" key="3">
    <source>
        <dbReference type="PROSITE" id="PS50234"/>
    </source>
</evidence>
<dbReference type="NCBIfam" id="NF012211">
    <property type="entry name" value="tand_rpt_95"/>
    <property type="match status" value="3"/>
</dbReference>
<dbReference type="EMBL" id="CP022358">
    <property type="protein sequence ID" value="ASK70780.1"/>
    <property type="molecule type" value="Genomic_DNA"/>
</dbReference>
<dbReference type="InterPro" id="IPR002035">
    <property type="entry name" value="VWF_A"/>
</dbReference>
<dbReference type="Gene3D" id="3.30.420.430">
    <property type="match status" value="5"/>
</dbReference>
<dbReference type="PROSITE" id="PS50234">
    <property type="entry name" value="VWFA"/>
    <property type="match status" value="1"/>
</dbReference>
<proteinExistence type="predicted"/>
<dbReference type="SMART" id="SM00327">
    <property type="entry name" value="VWA"/>
    <property type="match status" value="1"/>
</dbReference>
<dbReference type="PROSITE" id="PS00018">
    <property type="entry name" value="EF_HAND_1"/>
    <property type="match status" value="2"/>
</dbReference>
<dbReference type="SUPFAM" id="SSF51120">
    <property type="entry name" value="beta-Roll"/>
    <property type="match status" value="2"/>
</dbReference>
<organism evidence="4 5">
    <name type="scientific">Shewanella bicestrii</name>
    <dbReference type="NCBI Taxonomy" id="2018305"/>
    <lineage>
        <taxon>Bacteria</taxon>
        <taxon>Pseudomonadati</taxon>
        <taxon>Pseudomonadota</taxon>
        <taxon>Gammaproteobacteria</taxon>
        <taxon>Alteromonadales</taxon>
        <taxon>Shewanellaceae</taxon>
        <taxon>Shewanella</taxon>
    </lineage>
</organism>
<evidence type="ECO:0000313" key="4">
    <source>
        <dbReference type="EMBL" id="ASK70780.1"/>
    </source>
</evidence>